<accession>A0A521DTD1</accession>
<dbReference type="UniPathway" id="UPA00077">
    <property type="reaction ID" value="UER00158"/>
</dbReference>
<dbReference type="PROSITE" id="PS00075">
    <property type="entry name" value="DHFR_1"/>
    <property type="match status" value="1"/>
</dbReference>
<dbReference type="RefSeq" id="WP_142454740.1">
    <property type="nucleotide sequence ID" value="NZ_FXTP01000009.1"/>
</dbReference>
<evidence type="ECO:0000259" key="10">
    <source>
        <dbReference type="PROSITE" id="PS51330"/>
    </source>
</evidence>
<dbReference type="PRINTS" id="PR00070">
    <property type="entry name" value="DHFR"/>
</dbReference>
<dbReference type="CDD" id="cd00209">
    <property type="entry name" value="DHFR"/>
    <property type="match status" value="1"/>
</dbReference>
<evidence type="ECO:0000256" key="2">
    <source>
        <dbReference type="ARBA" id="ARBA00009539"/>
    </source>
</evidence>
<comment type="catalytic activity">
    <reaction evidence="8">
        <text>(6S)-5,6,7,8-tetrahydrofolate + NADP(+) = 7,8-dihydrofolate + NADPH + H(+)</text>
        <dbReference type="Rhea" id="RHEA:15009"/>
        <dbReference type="ChEBI" id="CHEBI:15378"/>
        <dbReference type="ChEBI" id="CHEBI:57451"/>
        <dbReference type="ChEBI" id="CHEBI:57453"/>
        <dbReference type="ChEBI" id="CHEBI:57783"/>
        <dbReference type="ChEBI" id="CHEBI:58349"/>
        <dbReference type="EC" id="1.5.1.3"/>
    </reaction>
</comment>
<dbReference type="InterPro" id="IPR012259">
    <property type="entry name" value="DHFR"/>
</dbReference>
<dbReference type="PROSITE" id="PS51330">
    <property type="entry name" value="DHFR_2"/>
    <property type="match status" value="1"/>
</dbReference>
<evidence type="ECO:0000256" key="6">
    <source>
        <dbReference type="ARBA" id="ARBA00023002"/>
    </source>
</evidence>
<evidence type="ECO:0000256" key="7">
    <source>
        <dbReference type="ARBA" id="ARBA00025067"/>
    </source>
</evidence>
<organism evidence="11 12">
    <name type="scientific">Gracilimonas mengyeensis</name>
    <dbReference type="NCBI Taxonomy" id="1302730"/>
    <lineage>
        <taxon>Bacteria</taxon>
        <taxon>Pseudomonadati</taxon>
        <taxon>Balneolota</taxon>
        <taxon>Balneolia</taxon>
        <taxon>Balneolales</taxon>
        <taxon>Balneolaceae</taxon>
        <taxon>Gracilimonas</taxon>
    </lineage>
</organism>
<dbReference type="InterPro" id="IPR024072">
    <property type="entry name" value="DHFR-like_dom_sf"/>
</dbReference>
<dbReference type="Pfam" id="PF00186">
    <property type="entry name" value="DHFR_1"/>
    <property type="match status" value="1"/>
</dbReference>
<dbReference type="GO" id="GO:0050661">
    <property type="term" value="F:NADP binding"/>
    <property type="evidence" value="ECO:0007669"/>
    <property type="project" value="InterPro"/>
</dbReference>
<reference evidence="11 12" key="1">
    <citation type="submission" date="2017-05" db="EMBL/GenBank/DDBJ databases">
        <authorList>
            <person name="Varghese N."/>
            <person name="Submissions S."/>
        </authorList>
    </citation>
    <scope>NUCLEOTIDE SEQUENCE [LARGE SCALE GENOMIC DNA]</scope>
    <source>
        <strain evidence="11 12">DSM 21985</strain>
    </source>
</reference>
<evidence type="ECO:0000256" key="1">
    <source>
        <dbReference type="ARBA" id="ARBA00004903"/>
    </source>
</evidence>
<dbReference type="GO" id="GO:0004146">
    <property type="term" value="F:dihydrofolate reductase activity"/>
    <property type="evidence" value="ECO:0007669"/>
    <property type="project" value="UniProtKB-EC"/>
</dbReference>
<keyword evidence="6 8" id="KW-0560">Oxidoreductase</keyword>
<dbReference type="PIRSF" id="PIRSF000194">
    <property type="entry name" value="DHFR"/>
    <property type="match status" value="1"/>
</dbReference>
<dbReference type="SUPFAM" id="SSF53597">
    <property type="entry name" value="Dihydrofolate reductase-like"/>
    <property type="match status" value="1"/>
</dbReference>
<comment type="function">
    <text evidence="7 8">Key enzyme in folate metabolism. Catalyzes an essential reaction for de novo glycine and purine synthesis, and for DNA precursor synthesis.</text>
</comment>
<dbReference type="AlphaFoldDB" id="A0A521DTD1"/>
<protein>
    <recommendedName>
        <fullName evidence="3 8">Dihydrofolate reductase</fullName>
        <ecNumber evidence="3 8">1.5.1.3</ecNumber>
    </recommendedName>
</protein>
<evidence type="ECO:0000256" key="5">
    <source>
        <dbReference type="ARBA" id="ARBA00022857"/>
    </source>
</evidence>
<dbReference type="GO" id="GO:0005829">
    <property type="term" value="C:cytosol"/>
    <property type="evidence" value="ECO:0007669"/>
    <property type="project" value="TreeGrafter"/>
</dbReference>
<dbReference type="GO" id="GO:0006730">
    <property type="term" value="P:one-carbon metabolic process"/>
    <property type="evidence" value="ECO:0007669"/>
    <property type="project" value="UniProtKB-KW"/>
</dbReference>
<dbReference type="GO" id="GO:0046655">
    <property type="term" value="P:folic acid metabolic process"/>
    <property type="evidence" value="ECO:0007669"/>
    <property type="project" value="TreeGrafter"/>
</dbReference>
<dbReference type="EMBL" id="FXTP01000009">
    <property type="protein sequence ID" value="SMO74964.1"/>
    <property type="molecule type" value="Genomic_DNA"/>
</dbReference>
<evidence type="ECO:0000256" key="9">
    <source>
        <dbReference type="RuleBase" id="RU004474"/>
    </source>
</evidence>
<dbReference type="OrthoDB" id="9804315at2"/>
<dbReference type="InterPro" id="IPR001796">
    <property type="entry name" value="DHFR_dom"/>
</dbReference>
<dbReference type="GO" id="GO:0046452">
    <property type="term" value="P:dihydrofolate metabolic process"/>
    <property type="evidence" value="ECO:0007669"/>
    <property type="project" value="TreeGrafter"/>
</dbReference>
<dbReference type="PANTHER" id="PTHR48069">
    <property type="entry name" value="DIHYDROFOLATE REDUCTASE"/>
    <property type="match status" value="1"/>
</dbReference>
<feature type="domain" description="DHFR" evidence="10">
    <location>
        <begin position="2"/>
        <end position="155"/>
    </location>
</feature>
<sequence>MILTLVVAHDPNLVIGKDGGLPWRYPEDLKHFKKTTTGGTIIMGRGVFEELNEIPLPKRRNIVLSSTRNYDNVDTYSSLEEALGTCDNEEIYIIGGGVLYREAIEKADKLIITEIHKEYDGDTFFPEYRDEIGSTWKEVSREDKGELSFVTYMRS</sequence>
<evidence type="ECO:0000256" key="8">
    <source>
        <dbReference type="PIRNR" id="PIRNR000194"/>
    </source>
</evidence>
<dbReference type="GO" id="GO:0046654">
    <property type="term" value="P:tetrahydrofolate biosynthetic process"/>
    <property type="evidence" value="ECO:0007669"/>
    <property type="project" value="UniProtKB-UniPathway"/>
</dbReference>
<evidence type="ECO:0000256" key="3">
    <source>
        <dbReference type="ARBA" id="ARBA00012856"/>
    </source>
</evidence>
<keyword evidence="5 8" id="KW-0521">NADP</keyword>
<keyword evidence="12" id="KW-1185">Reference proteome</keyword>
<evidence type="ECO:0000256" key="4">
    <source>
        <dbReference type="ARBA" id="ARBA00022563"/>
    </source>
</evidence>
<dbReference type="Gene3D" id="3.40.430.10">
    <property type="entry name" value="Dihydrofolate Reductase, subunit A"/>
    <property type="match status" value="1"/>
</dbReference>
<proteinExistence type="inferred from homology"/>
<dbReference type="EC" id="1.5.1.3" evidence="3 8"/>
<dbReference type="InterPro" id="IPR017925">
    <property type="entry name" value="DHFR_CS"/>
</dbReference>
<comment type="pathway">
    <text evidence="1 8">Cofactor biosynthesis; tetrahydrofolate biosynthesis; 5,6,7,8-tetrahydrofolate from 7,8-dihydrofolate: step 1/1.</text>
</comment>
<gene>
    <name evidence="11" type="ORF">SAMN06265219_109103</name>
</gene>
<keyword evidence="4 8" id="KW-0554">One-carbon metabolism</keyword>
<dbReference type="PANTHER" id="PTHR48069:SF3">
    <property type="entry name" value="DIHYDROFOLATE REDUCTASE"/>
    <property type="match status" value="1"/>
</dbReference>
<evidence type="ECO:0000313" key="11">
    <source>
        <dbReference type="EMBL" id="SMO74964.1"/>
    </source>
</evidence>
<name>A0A521DTD1_9BACT</name>
<dbReference type="Proteomes" id="UP000317557">
    <property type="component" value="Unassembled WGS sequence"/>
</dbReference>
<evidence type="ECO:0000313" key="12">
    <source>
        <dbReference type="Proteomes" id="UP000317557"/>
    </source>
</evidence>
<comment type="similarity">
    <text evidence="2 8 9">Belongs to the dihydrofolate reductase family.</text>
</comment>